<feature type="domain" description="Glycoside hydrolase family 3 N-terminal" evidence="4">
    <location>
        <begin position="2"/>
        <end position="314"/>
    </location>
</feature>
<gene>
    <name evidence="5" type="ORF">GCU56_14310</name>
</gene>
<sequence length="329" mass="33391">MAQLVVVGVPLTDLTPADALITDHGVGGIFLQGRSTASADVLAATTRRWAEAAPAIRPWVAVDQEGGAVQSLSGPEFPELPRAVDQGRLPAEELAALADGLGASLASAGITLDLAPVADVVPAGSEAGNAPIGAYGRQYGGTAAEVTAAAGTIIDGLAAHGVTATVKHFPGLGRVRENTDESRDVTDTVTTRYDEQVAAFGTLTRSPAEPFVMMSSATYPQIDLAGPAAFSPVVITDVLREQLGFDGVVISDDVGAAQAVQDVPVGERAVRFLAAGGTLVLTVDAGTVPTMVDAVLARAEADPGFSATVDDAVRTALTAKTRAGLLSEE</sequence>
<evidence type="ECO:0000256" key="2">
    <source>
        <dbReference type="ARBA" id="ARBA00022801"/>
    </source>
</evidence>
<dbReference type="Proteomes" id="UP000470246">
    <property type="component" value="Unassembled WGS sequence"/>
</dbReference>
<keyword evidence="2 5" id="KW-0378">Hydrolase</keyword>
<dbReference type="InterPro" id="IPR050226">
    <property type="entry name" value="NagZ_Beta-hexosaminidase"/>
</dbReference>
<comment type="caution">
    <text evidence="5">The sequence shown here is derived from an EMBL/GenBank/DDBJ whole genome shotgun (WGS) entry which is preliminary data.</text>
</comment>
<dbReference type="InterPro" id="IPR017853">
    <property type="entry name" value="GH"/>
</dbReference>
<dbReference type="InterPro" id="IPR019800">
    <property type="entry name" value="Glyco_hydro_3_AS"/>
</dbReference>
<name>A0A7K3W2C5_9ACTN</name>
<dbReference type="SUPFAM" id="SSF51445">
    <property type="entry name" value="(Trans)glycosidases"/>
    <property type="match status" value="1"/>
</dbReference>
<comment type="similarity">
    <text evidence="1">Belongs to the glycosyl hydrolase 3 family.</text>
</comment>
<proteinExistence type="inferred from homology"/>
<dbReference type="PANTHER" id="PTHR30480:SF16">
    <property type="entry name" value="GLYCOSIDE HYDROLASE FAMILY 3 DOMAIN PROTEIN"/>
    <property type="match status" value="1"/>
</dbReference>
<keyword evidence="3" id="KW-0326">Glycosidase</keyword>
<evidence type="ECO:0000259" key="4">
    <source>
        <dbReference type="Pfam" id="PF00933"/>
    </source>
</evidence>
<keyword evidence="6" id="KW-1185">Reference proteome</keyword>
<dbReference type="EMBL" id="JAAGWF010000015">
    <property type="protein sequence ID" value="NEK59041.1"/>
    <property type="molecule type" value="Genomic_DNA"/>
</dbReference>
<dbReference type="InterPro" id="IPR001764">
    <property type="entry name" value="Glyco_hydro_3_N"/>
</dbReference>
<dbReference type="Gene3D" id="3.20.20.300">
    <property type="entry name" value="Glycoside hydrolase, family 3, N-terminal domain"/>
    <property type="match status" value="1"/>
</dbReference>
<dbReference type="GO" id="GO:0009254">
    <property type="term" value="P:peptidoglycan turnover"/>
    <property type="evidence" value="ECO:0007669"/>
    <property type="project" value="TreeGrafter"/>
</dbReference>
<reference evidence="5 6" key="1">
    <citation type="submission" date="2020-02" db="EMBL/GenBank/DDBJ databases">
        <title>Geodermatophilus sabuli CPCC 205279 I12A-02694.</title>
        <authorList>
            <person name="Jiang Z."/>
        </authorList>
    </citation>
    <scope>NUCLEOTIDE SEQUENCE [LARGE SCALE GENOMIC DNA]</scope>
    <source>
        <strain evidence="5 6">I12A-02694</strain>
    </source>
</reference>
<dbReference type="PANTHER" id="PTHR30480">
    <property type="entry name" value="BETA-HEXOSAMINIDASE-RELATED"/>
    <property type="match status" value="1"/>
</dbReference>
<evidence type="ECO:0000313" key="6">
    <source>
        <dbReference type="Proteomes" id="UP000470246"/>
    </source>
</evidence>
<dbReference type="InterPro" id="IPR036962">
    <property type="entry name" value="Glyco_hydro_3_N_sf"/>
</dbReference>
<accession>A0A7K3W2C5</accession>
<dbReference type="GO" id="GO:0004553">
    <property type="term" value="F:hydrolase activity, hydrolyzing O-glycosyl compounds"/>
    <property type="evidence" value="ECO:0007669"/>
    <property type="project" value="InterPro"/>
</dbReference>
<organism evidence="5 6">
    <name type="scientific">Geodermatophilus sabuli</name>
    <dbReference type="NCBI Taxonomy" id="1564158"/>
    <lineage>
        <taxon>Bacteria</taxon>
        <taxon>Bacillati</taxon>
        <taxon>Actinomycetota</taxon>
        <taxon>Actinomycetes</taxon>
        <taxon>Geodermatophilales</taxon>
        <taxon>Geodermatophilaceae</taxon>
        <taxon>Geodermatophilus</taxon>
    </lineage>
</organism>
<dbReference type="PROSITE" id="PS00775">
    <property type="entry name" value="GLYCOSYL_HYDROL_F3"/>
    <property type="match status" value="1"/>
</dbReference>
<dbReference type="GO" id="GO:0005975">
    <property type="term" value="P:carbohydrate metabolic process"/>
    <property type="evidence" value="ECO:0007669"/>
    <property type="project" value="InterPro"/>
</dbReference>
<evidence type="ECO:0000313" key="5">
    <source>
        <dbReference type="EMBL" id="NEK59041.1"/>
    </source>
</evidence>
<protein>
    <submittedName>
        <fullName evidence="5">Glycoside hydrolase family 3 protein</fullName>
    </submittedName>
</protein>
<dbReference type="Pfam" id="PF00933">
    <property type="entry name" value="Glyco_hydro_3"/>
    <property type="match status" value="1"/>
</dbReference>
<evidence type="ECO:0000256" key="3">
    <source>
        <dbReference type="ARBA" id="ARBA00023295"/>
    </source>
</evidence>
<dbReference type="AlphaFoldDB" id="A0A7K3W2C5"/>
<evidence type="ECO:0000256" key="1">
    <source>
        <dbReference type="ARBA" id="ARBA00005336"/>
    </source>
</evidence>